<dbReference type="GO" id="GO:0006364">
    <property type="term" value="P:rRNA processing"/>
    <property type="evidence" value="ECO:0007669"/>
    <property type="project" value="UniProtKB-UniRule"/>
</dbReference>
<dbReference type="HAMAP" id="MF_01491">
    <property type="entry name" value="RNase_J_bact"/>
    <property type="match status" value="1"/>
</dbReference>
<comment type="subcellular location">
    <subcellularLocation>
        <location evidence="9">Cytoplasm</location>
    </subcellularLocation>
</comment>
<dbReference type="GO" id="GO:0003723">
    <property type="term" value="F:RNA binding"/>
    <property type="evidence" value="ECO:0007669"/>
    <property type="project" value="UniProtKB-UniRule"/>
</dbReference>
<dbReference type="SMART" id="SM00849">
    <property type="entry name" value="Lactamase_B"/>
    <property type="match status" value="1"/>
</dbReference>
<keyword evidence="9" id="KW-0698">rRNA processing</keyword>
<feature type="binding site" evidence="12">
    <location>
        <position position="71"/>
    </location>
    <ligand>
        <name>Zn(2+)</name>
        <dbReference type="ChEBI" id="CHEBI:29105"/>
        <label>1</label>
        <note>catalytic</note>
    </ligand>
</feature>
<evidence type="ECO:0000256" key="12">
    <source>
        <dbReference type="PIRSR" id="PIRSR004803-3"/>
    </source>
</evidence>
<evidence type="ECO:0000256" key="11">
    <source>
        <dbReference type="PIRSR" id="PIRSR004803-2"/>
    </source>
</evidence>
<feature type="binding site" evidence="12">
    <location>
        <position position="390"/>
    </location>
    <ligand>
        <name>Zn(2+)</name>
        <dbReference type="ChEBI" id="CHEBI:29105"/>
        <label>2</label>
        <note>catalytic</note>
    </ligand>
</feature>
<evidence type="ECO:0000259" key="13">
    <source>
        <dbReference type="SMART" id="SM00849"/>
    </source>
</evidence>
<comment type="cofactor">
    <cofactor evidence="12">
        <name>Ca(2+)</name>
        <dbReference type="ChEBI" id="CHEBI:29108"/>
    </cofactor>
    <text evidence="12">Binds 1 Ca(2+) cation per subunit. Seen in 1 crystal structure, it is not clear if it is physiologically important.</text>
</comment>
<evidence type="ECO:0000256" key="6">
    <source>
        <dbReference type="ARBA" id="ARBA00022833"/>
    </source>
</evidence>
<dbReference type="Proteomes" id="UP000295210">
    <property type="component" value="Unassembled WGS sequence"/>
</dbReference>
<dbReference type="Gene3D" id="3.40.50.10710">
    <property type="entry name" value="Metallo-hydrolase/oxidoreductase"/>
    <property type="match status" value="1"/>
</dbReference>
<sequence>MAHDNLKIIPLGGLGEFGMNCMALRWKDDILVIDAGLMFPESELLGVDIVVPDISYLVENRRMVRGIVLTHGHEDHIGGLPWILSELNVPVYGTEFTLAYVEGKLEEHKLLDDTELIEIAPGSKFTIGPFTVEPIRVTHSLVDCVALAIETPVGVVVHTGDFKVDLSPPDGKAFDLHKFAEYGKRGVLALLQDSTNVDRPGYTPSEWSVKPRLDEIFSRTKKKLFFSCFSSSIYRMGIALDLAHQHGRKVAIIGRSMVESSEIAQDLGYINISPGLIINPGQIGDHAPENVMVLISGTQGEPMSALSRAAVDNHKHARISPGDTVLLSSRVIPGNEKSIYRVIDHLCRRDAQVIFDDGASGLIHVSGHASQEEQRLMINLLRPKFFIPVHGDYRHLKKHAELAKSMGVVDAAILIEDGDVLEVNANEARKTGKVTAGRVCIDSGSSADVVADIVIRDRRHLSEDGIVLPILTINKLSGKVERLPELVTRGFVGADPAMLEEARKVVGLTLENSSAEEKADYGVIKEKIRIDLKRYIQKNTSRRPLIMPVILEI</sequence>
<dbReference type="AlphaFoldDB" id="A0A4R1LAK0"/>
<feature type="binding site" evidence="12">
    <location>
        <position position="48"/>
    </location>
    <ligand>
        <name>Ca(2+)</name>
        <dbReference type="ChEBI" id="CHEBI:29108"/>
    </ligand>
</feature>
<feature type="binding site" evidence="12">
    <location>
        <position position="75"/>
    </location>
    <ligand>
        <name>Zn(2+)</name>
        <dbReference type="ChEBI" id="CHEBI:29105"/>
        <label>1</label>
        <note>catalytic</note>
    </ligand>
</feature>
<evidence type="ECO:0000256" key="7">
    <source>
        <dbReference type="ARBA" id="ARBA00022839"/>
    </source>
</evidence>
<dbReference type="Pfam" id="PF07521">
    <property type="entry name" value="RMMBL"/>
    <property type="match status" value="1"/>
</dbReference>
<keyword evidence="4 9" id="KW-0255">Endonuclease</keyword>
<evidence type="ECO:0000256" key="4">
    <source>
        <dbReference type="ARBA" id="ARBA00022759"/>
    </source>
</evidence>
<feature type="binding site" evidence="12">
    <location>
        <position position="46"/>
    </location>
    <ligand>
        <name>Ca(2+)</name>
        <dbReference type="ChEBI" id="CHEBI:29108"/>
    </ligand>
</feature>
<dbReference type="InterPro" id="IPR055132">
    <property type="entry name" value="RNase_J_b_CASP"/>
</dbReference>
<dbReference type="Pfam" id="PF22505">
    <property type="entry name" value="RNase_J_b_CASP"/>
    <property type="match status" value="1"/>
</dbReference>
<dbReference type="GO" id="GO:0004534">
    <property type="term" value="F:5'-3' RNA exonuclease activity"/>
    <property type="evidence" value="ECO:0007669"/>
    <property type="project" value="UniProtKB-UniRule"/>
</dbReference>
<dbReference type="CDD" id="cd07714">
    <property type="entry name" value="RNaseJ_MBL-fold"/>
    <property type="match status" value="1"/>
</dbReference>
<keyword evidence="5 9" id="KW-0378">Hydrolase</keyword>
<evidence type="ECO:0000313" key="15">
    <source>
        <dbReference type="Proteomes" id="UP000295210"/>
    </source>
</evidence>
<feature type="binding site" evidence="12">
    <location>
        <position position="442"/>
    </location>
    <ligand>
        <name>Ca(2+)</name>
        <dbReference type="ChEBI" id="CHEBI:29108"/>
    </ligand>
</feature>
<comment type="cofactor">
    <cofactor evidence="12">
        <name>Zn(2+)</name>
        <dbReference type="ChEBI" id="CHEBI:29105"/>
    </cofactor>
    <text evidence="12">Binds 2 Zn(2+) ions per subunit. It is not clear if Zn(2+) or Mg(2+) is physiologically important.</text>
</comment>
<evidence type="ECO:0000313" key="14">
    <source>
        <dbReference type="EMBL" id="TCK75345.1"/>
    </source>
</evidence>
<keyword evidence="2 9" id="KW-0540">Nuclease</keyword>
<evidence type="ECO:0000256" key="3">
    <source>
        <dbReference type="ARBA" id="ARBA00022723"/>
    </source>
</evidence>
<dbReference type="InterPro" id="IPR004613">
    <property type="entry name" value="RNase_J"/>
</dbReference>
<feature type="binding site" evidence="12">
    <location>
        <position position="76"/>
    </location>
    <ligand>
        <name>Zn(2+)</name>
        <dbReference type="ChEBI" id="CHEBI:29105"/>
        <label>1</label>
        <note>catalytic</note>
    </ligand>
</feature>
<dbReference type="InterPro" id="IPR036866">
    <property type="entry name" value="RibonucZ/Hydroxyglut_hydro"/>
</dbReference>
<gene>
    <name evidence="9" type="primary">rnj</name>
    <name evidence="14" type="ORF">C7378_0328</name>
</gene>
<feature type="active site" description="Proton acceptor" evidence="10">
    <location>
        <position position="368"/>
    </location>
</feature>
<dbReference type="Gene3D" id="3.10.20.580">
    <property type="match status" value="1"/>
</dbReference>
<feature type="binding site" evidence="12">
    <location>
        <position position="139"/>
    </location>
    <ligand>
        <name>Zn(2+)</name>
        <dbReference type="ChEBI" id="CHEBI:29105"/>
        <label>1</label>
        <note>catalytic</note>
    </ligand>
</feature>
<dbReference type="EC" id="3.1.-.-" evidence="9"/>
<comment type="similarity">
    <text evidence="9">Belongs to the metallo-beta-lactamase superfamily. RNA-metabolizing metallo-beta-lactamase-like family. Bacterial RNase J subfamily.</text>
</comment>
<evidence type="ECO:0000256" key="8">
    <source>
        <dbReference type="ARBA" id="ARBA00022884"/>
    </source>
</evidence>
<comment type="caution">
    <text evidence="14">The sequence shown here is derived from an EMBL/GenBank/DDBJ whole genome shotgun (WGS) entry which is preliminary data.</text>
</comment>
<keyword evidence="3 12" id="KW-0479">Metal-binding</keyword>
<evidence type="ECO:0000256" key="9">
    <source>
        <dbReference type="HAMAP-Rule" id="MF_01491"/>
    </source>
</evidence>
<dbReference type="InterPro" id="IPR042173">
    <property type="entry name" value="RNase_J_2"/>
</dbReference>
<dbReference type="InterPro" id="IPR041636">
    <property type="entry name" value="RNase_J_C"/>
</dbReference>
<dbReference type="Gene3D" id="3.60.15.10">
    <property type="entry name" value="Ribonuclease Z/Hydroxyacylglutathione hydrolase-like"/>
    <property type="match status" value="1"/>
</dbReference>
<dbReference type="GO" id="GO:0005737">
    <property type="term" value="C:cytoplasm"/>
    <property type="evidence" value="ECO:0007669"/>
    <property type="project" value="UniProtKB-SubCell"/>
</dbReference>
<dbReference type="NCBIfam" id="TIGR00649">
    <property type="entry name" value="MG423"/>
    <property type="match status" value="1"/>
</dbReference>
<evidence type="ECO:0000256" key="5">
    <source>
        <dbReference type="ARBA" id="ARBA00022801"/>
    </source>
</evidence>
<protein>
    <recommendedName>
        <fullName evidence="9">Ribonuclease J</fullName>
        <shortName evidence="9">RNase J</shortName>
        <ecNumber evidence="9">3.1.-.-</ecNumber>
    </recommendedName>
</protein>
<evidence type="ECO:0000256" key="10">
    <source>
        <dbReference type="PIRSR" id="PIRSR004803-1"/>
    </source>
</evidence>
<reference evidence="14 15" key="1">
    <citation type="submission" date="2019-03" db="EMBL/GenBank/DDBJ databases">
        <title>Genomic Encyclopedia of Type Strains, Phase IV (KMG-IV): sequencing the most valuable type-strain genomes for metagenomic binning, comparative biology and taxonomic classification.</title>
        <authorList>
            <person name="Goeker M."/>
        </authorList>
    </citation>
    <scope>NUCLEOTIDE SEQUENCE [LARGE SCALE GENOMIC DNA]</scope>
    <source>
        <strain evidence="14 15">DSM 103428</strain>
    </source>
</reference>
<feature type="domain" description="Metallo-beta-lactamase" evidence="13">
    <location>
        <begin position="18"/>
        <end position="213"/>
    </location>
</feature>
<evidence type="ECO:0000256" key="1">
    <source>
        <dbReference type="ARBA" id="ARBA00022490"/>
    </source>
</evidence>
<keyword evidence="7 9" id="KW-0269">Exonuclease</keyword>
<keyword evidence="8 9" id="KW-0694">RNA-binding</keyword>
<dbReference type="InterPro" id="IPR001587">
    <property type="entry name" value="RNase_J_CS"/>
</dbReference>
<keyword evidence="6 12" id="KW-0862">Zinc</keyword>
<dbReference type="PANTHER" id="PTHR43694:SF1">
    <property type="entry name" value="RIBONUCLEASE J"/>
    <property type="match status" value="1"/>
</dbReference>
<proteinExistence type="inferred from homology"/>
<dbReference type="PIRSF" id="PIRSF004803">
    <property type="entry name" value="RnjA"/>
    <property type="match status" value="1"/>
</dbReference>
<dbReference type="OrthoDB" id="9758375at2"/>
<dbReference type="GO" id="GO:0004521">
    <property type="term" value="F:RNA endonuclease activity"/>
    <property type="evidence" value="ECO:0007669"/>
    <property type="project" value="UniProtKB-UniRule"/>
</dbReference>
<dbReference type="RefSeq" id="WP_131991028.1">
    <property type="nucleotide sequence ID" value="NZ_SMGK01000001.1"/>
</dbReference>
<keyword evidence="12" id="KW-0106">Calcium</keyword>
<feature type="binding site" evidence="12">
    <location>
        <position position="73"/>
    </location>
    <ligand>
        <name>Zn(2+)</name>
        <dbReference type="ChEBI" id="CHEBI:29105"/>
        <label>1</label>
        <note>catalytic</note>
    </ligand>
</feature>
<name>A0A4R1LAK0_9BACT</name>
<evidence type="ECO:0000256" key="2">
    <source>
        <dbReference type="ARBA" id="ARBA00022722"/>
    </source>
</evidence>
<organism evidence="14 15">
    <name type="scientific">Acidipila rosea</name>
    <dbReference type="NCBI Taxonomy" id="768535"/>
    <lineage>
        <taxon>Bacteria</taxon>
        <taxon>Pseudomonadati</taxon>
        <taxon>Acidobacteriota</taxon>
        <taxon>Terriglobia</taxon>
        <taxon>Terriglobales</taxon>
        <taxon>Acidobacteriaceae</taxon>
        <taxon>Acidipila</taxon>
    </lineage>
</organism>
<dbReference type="EMBL" id="SMGK01000001">
    <property type="protein sequence ID" value="TCK75345.1"/>
    <property type="molecule type" value="Genomic_DNA"/>
</dbReference>
<dbReference type="InterPro" id="IPR030854">
    <property type="entry name" value="RNase_J_bac"/>
</dbReference>
<keyword evidence="1 9" id="KW-0963">Cytoplasm</keyword>
<feature type="binding site" evidence="12">
    <location>
        <position position="161"/>
    </location>
    <ligand>
        <name>Zn(2+)</name>
        <dbReference type="ChEBI" id="CHEBI:29105"/>
        <label>1</label>
        <note>catalytic</note>
    </ligand>
</feature>
<comment type="function">
    <text evidence="9">An RNase that has 5'-3' exonuclease and possibly endonuclease activity. Involved in maturation of rRNA and in some organisms also mRNA maturation and/or decay.</text>
</comment>
<dbReference type="InterPro" id="IPR001279">
    <property type="entry name" value="Metallo-B-lactamas"/>
</dbReference>
<accession>A0A4R1LAK0</accession>
<keyword evidence="15" id="KW-1185">Reference proteome</keyword>
<dbReference type="PANTHER" id="PTHR43694">
    <property type="entry name" value="RIBONUCLEASE J"/>
    <property type="match status" value="1"/>
</dbReference>
<dbReference type="PROSITE" id="PS01292">
    <property type="entry name" value="UPF0036"/>
    <property type="match status" value="1"/>
</dbReference>
<dbReference type="SUPFAM" id="SSF56281">
    <property type="entry name" value="Metallo-hydrolase/oxidoreductase"/>
    <property type="match status" value="1"/>
</dbReference>
<dbReference type="InterPro" id="IPR011108">
    <property type="entry name" value="RMMBL"/>
</dbReference>
<dbReference type="Pfam" id="PF17770">
    <property type="entry name" value="RNase_J_C"/>
    <property type="match status" value="1"/>
</dbReference>
<feature type="active site" description="Proton donor" evidence="10">
    <location>
        <position position="193"/>
    </location>
</feature>
<feature type="binding site" evidence="9 11">
    <location>
        <begin position="364"/>
        <end position="368"/>
    </location>
    <ligand>
        <name>substrate</name>
    </ligand>
</feature>
<dbReference type="GO" id="GO:0008270">
    <property type="term" value="F:zinc ion binding"/>
    <property type="evidence" value="ECO:0007669"/>
    <property type="project" value="InterPro"/>
</dbReference>
<comment type="subunit">
    <text evidence="9">Homodimer, may be a subunit of the RNA degradosome.</text>
</comment>
<dbReference type="Pfam" id="PF00753">
    <property type="entry name" value="Lactamase_B"/>
    <property type="match status" value="1"/>
</dbReference>